<evidence type="ECO:0000256" key="4">
    <source>
        <dbReference type="ARBA" id="ARBA00022884"/>
    </source>
</evidence>
<evidence type="ECO:0000313" key="8">
    <source>
        <dbReference type="EMBL" id="STQ85812.1"/>
    </source>
</evidence>
<reference evidence="9 10" key="1">
    <citation type="journal article" date="2014" name="Genome Announc.">
        <title>Draft genome sequences of eight enterohepatic helicobacter species isolated from both laboratory and wild rodents.</title>
        <authorList>
            <person name="Sheh A."/>
            <person name="Shen Z."/>
            <person name="Fox J.G."/>
        </authorList>
    </citation>
    <scope>NUCLEOTIDE SEQUENCE [LARGE SCALE GENOMIC DNA]</scope>
    <source>
        <strain evidence="9 10">ST1</strain>
    </source>
</reference>
<dbReference type="Pfam" id="PF03726">
    <property type="entry name" value="PNPase"/>
    <property type="match status" value="1"/>
</dbReference>
<name>A0A377PTR8_9HELI</name>
<dbReference type="GO" id="GO:0004654">
    <property type="term" value="F:polyribonucleotide nucleotidyltransferase activity"/>
    <property type="evidence" value="ECO:0007669"/>
    <property type="project" value="UniProtKB-UniRule"/>
</dbReference>
<dbReference type="GO" id="GO:0006396">
    <property type="term" value="P:RNA processing"/>
    <property type="evidence" value="ECO:0007669"/>
    <property type="project" value="InterPro"/>
</dbReference>
<reference evidence="8 11" key="2">
    <citation type="submission" date="2018-06" db="EMBL/GenBank/DDBJ databases">
        <authorList>
            <consortium name="Pathogen Informatics"/>
            <person name="Doyle S."/>
        </authorList>
    </citation>
    <scope>NUCLEOTIDE SEQUENCE [LARGE SCALE GENOMIC DNA]</scope>
    <source>
        <strain evidence="8 11">NCTC12714</strain>
    </source>
</reference>
<evidence type="ECO:0000256" key="3">
    <source>
        <dbReference type="ARBA" id="ARBA00022695"/>
    </source>
</evidence>
<dbReference type="InterPro" id="IPR036456">
    <property type="entry name" value="PNPase_PH_RNA-bd_sf"/>
</dbReference>
<evidence type="ECO:0000313" key="10">
    <source>
        <dbReference type="Proteomes" id="UP000029922"/>
    </source>
</evidence>
<dbReference type="Proteomes" id="UP000029922">
    <property type="component" value="Unassembled WGS sequence"/>
</dbReference>
<accession>A0A377PTR8</accession>
<dbReference type="EC" id="2.7.7.8" evidence="5"/>
<keyword evidence="2 8" id="KW-0808">Transferase</keyword>
<dbReference type="Pfam" id="PF01138">
    <property type="entry name" value="RNase_PH"/>
    <property type="match status" value="2"/>
</dbReference>
<dbReference type="SUPFAM" id="SSF46915">
    <property type="entry name" value="Polynucleotide phosphorylase/guanosine pentaphosphate synthase (PNPase/GPSI), domain 3"/>
    <property type="match status" value="1"/>
</dbReference>
<feature type="domain" description="K Homology" evidence="7">
    <location>
        <begin position="571"/>
        <end position="637"/>
    </location>
</feature>
<dbReference type="FunFam" id="3.30.1370.10:FF:000001">
    <property type="entry name" value="Polyribonucleotide nucleotidyltransferase"/>
    <property type="match status" value="1"/>
</dbReference>
<dbReference type="PROSITE" id="PS50084">
    <property type="entry name" value="KH_TYPE_1"/>
    <property type="match status" value="1"/>
</dbReference>
<dbReference type="SUPFAM" id="SSF54211">
    <property type="entry name" value="Ribosomal protein S5 domain 2-like"/>
    <property type="match status" value="2"/>
</dbReference>
<dbReference type="InterPro" id="IPR027408">
    <property type="entry name" value="PNPase/RNase_PH_dom_sf"/>
</dbReference>
<dbReference type="RefSeq" id="WP_052089545.1">
    <property type="nucleotide sequence ID" value="NZ_FZML01000006.1"/>
</dbReference>
<dbReference type="PANTHER" id="PTHR11252:SF0">
    <property type="entry name" value="POLYRIBONUCLEOTIDE NUCLEOTIDYLTRANSFERASE 1, MITOCHONDRIAL"/>
    <property type="match status" value="1"/>
</dbReference>
<evidence type="ECO:0000256" key="1">
    <source>
        <dbReference type="ARBA" id="ARBA00022490"/>
    </source>
</evidence>
<evidence type="ECO:0000259" key="7">
    <source>
        <dbReference type="SMART" id="SM00322"/>
    </source>
</evidence>
<dbReference type="PANTHER" id="PTHR11252">
    <property type="entry name" value="POLYRIBONUCLEOTIDE NUCLEOTIDYLTRANSFERASE"/>
    <property type="match status" value="1"/>
</dbReference>
<keyword evidence="4 6" id="KW-0694">RNA-binding</keyword>
<keyword evidence="3 8" id="KW-0548">Nucleotidyltransferase</keyword>
<dbReference type="InterPro" id="IPR036345">
    <property type="entry name" value="ExoRNase_PH_dom2_sf"/>
</dbReference>
<dbReference type="InterPro" id="IPR020568">
    <property type="entry name" value="Ribosomal_Su5_D2-typ_SF"/>
</dbReference>
<evidence type="ECO:0000256" key="6">
    <source>
        <dbReference type="PROSITE-ProRule" id="PRU00117"/>
    </source>
</evidence>
<dbReference type="NCBIfam" id="TIGR03591">
    <property type="entry name" value="polynuc_phos"/>
    <property type="match status" value="1"/>
</dbReference>
<protein>
    <recommendedName>
        <fullName evidence="5">Polyribonucleotide nucleotidyltransferase</fullName>
        <ecNumber evidence="5">2.7.7.8</ecNumber>
    </recommendedName>
</protein>
<keyword evidence="11" id="KW-1185">Reference proteome</keyword>
<dbReference type="OrthoDB" id="9804305at2"/>
<evidence type="ECO:0000313" key="9">
    <source>
        <dbReference type="EMBL" id="TLE00315.1"/>
    </source>
</evidence>
<dbReference type="SUPFAM" id="SSF54791">
    <property type="entry name" value="Eukaryotic type KH-domain (KH-domain type I)"/>
    <property type="match status" value="1"/>
</dbReference>
<dbReference type="NCBIfam" id="NF008805">
    <property type="entry name" value="PRK11824.1"/>
    <property type="match status" value="1"/>
</dbReference>
<dbReference type="InterPro" id="IPR004087">
    <property type="entry name" value="KH_dom"/>
</dbReference>
<evidence type="ECO:0000256" key="5">
    <source>
        <dbReference type="NCBIfam" id="TIGR03591"/>
    </source>
</evidence>
<gene>
    <name evidence="8" type="primary">pnp</name>
    <name evidence="9" type="ORF">LS73_004825</name>
    <name evidence="8" type="ORF">NCTC12714_00600</name>
</gene>
<dbReference type="GO" id="GO:0006402">
    <property type="term" value="P:mRNA catabolic process"/>
    <property type="evidence" value="ECO:0007669"/>
    <property type="project" value="UniProtKB-UniRule"/>
</dbReference>
<dbReference type="SMART" id="SM00322">
    <property type="entry name" value="KH"/>
    <property type="match status" value="1"/>
</dbReference>
<evidence type="ECO:0000256" key="2">
    <source>
        <dbReference type="ARBA" id="ARBA00022679"/>
    </source>
</evidence>
<dbReference type="Gene3D" id="3.30.230.70">
    <property type="entry name" value="GHMP Kinase, N-terminal domain"/>
    <property type="match status" value="2"/>
</dbReference>
<dbReference type="GO" id="GO:0000175">
    <property type="term" value="F:3'-5'-RNA exonuclease activity"/>
    <property type="evidence" value="ECO:0007669"/>
    <property type="project" value="TreeGrafter"/>
</dbReference>
<dbReference type="Proteomes" id="UP000255139">
    <property type="component" value="Unassembled WGS sequence"/>
</dbReference>
<dbReference type="InterPro" id="IPR036612">
    <property type="entry name" value="KH_dom_type_1_sf"/>
</dbReference>
<evidence type="ECO:0000313" key="11">
    <source>
        <dbReference type="Proteomes" id="UP000255139"/>
    </source>
</evidence>
<dbReference type="EMBL" id="JRPD02000008">
    <property type="protein sequence ID" value="TLE00315.1"/>
    <property type="molecule type" value="Genomic_DNA"/>
</dbReference>
<dbReference type="InterPro" id="IPR001247">
    <property type="entry name" value="ExoRNase_PH_dom1"/>
</dbReference>
<organism evidence="8 11">
    <name type="scientific">Helicobacter muridarum</name>
    <dbReference type="NCBI Taxonomy" id="216"/>
    <lineage>
        <taxon>Bacteria</taxon>
        <taxon>Pseudomonadati</taxon>
        <taxon>Campylobacterota</taxon>
        <taxon>Epsilonproteobacteria</taxon>
        <taxon>Campylobacterales</taxon>
        <taxon>Helicobacteraceae</taxon>
        <taxon>Helicobacter</taxon>
    </lineage>
</organism>
<keyword evidence="1" id="KW-0963">Cytoplasm</keyword>
<dbReference type="Gene3D" id="3.30.1370.10">
    <property type="entry name" value="K Homology domain, type 1"/>
    <property type="match status" value="1"/>
</dbReference>
<dbReference type="InterPro" id="IPR004088">
    <property type="entry name" value="KH_dom_type_1"/>
</dbReference>
<proteinExistence type="predicted"/>
<dbReference type="GO" id="GO:0003723">
    <property type="term" value="F:RNA binding"/>
    <property type="evidence" value="ECO:0007669"/>
    <property type="project" value="UniProtKB-UniRule"/>
</dbReference>
<dbReference type="Pfam" id="PF00013">
    <property type="entry name" value="KH_1"/>
    <property type="match status" value="1"/>
</dbReference>
<dbReference type="SUPFAM" id="SSF55666">
    <property type="entry name" value="Ribonuclease PH domain 2-like"/>
    <property type="match status" value="2"/>
</dbReference>
<dbReference type="CDD" id="cd02393">
    <property type="entry name" value="KH-I_PNPase"/>
    <property type="match status" value="1"/>
</dbReference>
<dbReference type="InterPro" id="IPR015848">
    <property type="entry name" value="PNPase_PH_RNA-bd_bac/org-type"/>
</dbReference>
<dbReference type="AlphaFoldDB" id="A0A377PTR8"/>
<dbReference type="InterPro" id="IPR012162">
    <property type="entry name" value="PNPase"/>
</dbReference>
<sequence length="649" mass="72930">MRTLEIQNGGQKETYTFDKYAQSSDIGIMQKIGGTVILCTICVDYNNPINENFVPLNVQYIEKMYAIGKIPQGYIKKEGKPSESEILVSRLIDRSLRPLFPKYFLYPVQINLLVLSYDGKSDVYKDALNLASISLFCSSIPICYEYVPNGVRIVKHEDLISICNDFTSLQNSSLDLFVSGVYDNDDIAKITMIEMQALKTYEKQENLETIDNDNLQEYSNEISKELLLESTLLARKYIAKISKLYAQLLEPFCNTKHILTYECNSNLKQKISNDFGTQIKQHLIADSKSERKTALSKLASDIVRYYDLPDDEESYNKIESCIDAIKKDIMRNMIIKENIRIDGRAPTQIRPISIESNPLPLAHGSACFTRGQTQALVTCTLGHQNEAKATDIFITQKKARILFHYNFPPFCVGEASHIGASSRREIGHGNLALKAIESNIKNNTSTIRIVSEILQSNGSSSMASVCGATLAMLGANVAMNNMVAGIAMGIVHDDINYVILSDIVGLEDHYGDMDLKVAGNKKGFSAIQLDIKNICITQEILSMALQQAQDGLYEILESMSAVNIIPNYDLLPQRLDFTINPIRIPDIIGQGGRTIRDIIAKFKINIDFNKEKGIVILYGQSQRSLNEAKEYINEILKKKERKDIHKQDM</sequence>
<dbReference type="EMBL" id="UGJE01000002">
    <property type="protein sequence ID" value="STQ85812.1"/>
    <property type="molecule type" value="Genomic_DNA"/>
</dbReference>
<dbReference type="GO" id="GO:0005829">
    <property type="term" value="C:cytosol"/>
    <property type="evidence" value="ECO:0007669"/>
    <property type="project" value="TreeGrafter"/>
</dbReference>